<dbReference type="Proteomes" id="UP001596516">
    <property type="component" value="Unassembled WGS sequence"/>
</dbReference>
<gene>
    <name evidence="1" type="ORF">ACFQXB_11370</name>
</gene>
<dbReference type="Gene3D" id="3.40.50.300">
    <property type="entry name" value="P-loop containing nucleotide triphosphate hydrolases"/>
    <property type="match status" value="1"/>
</dbReference>
<name>A0ABW2UJA8_9RHOB</name>
<dbReference type="InterPro" id="IPR005331">
    <property type="entry name" value="Sulfotransferase"/>
</dbReference>
<evidence type="ECO:0000313" key="1">
    <source>
        <dbReference type="EMBL" id="MFC7704794.1"/>
    </source>
</evidence>
<evidence type="ECO:0000313" key="2">
    <source>
        <dbReference type="Proteomes" id="UP001596516"/>
    </source>
</evidence>
<comment type="caution">
    <text evidence="1">The sequence shown here is derived from an EMBL/GenBank/DDBJ whole genome shotgun (WGS) entry which is preliminary data.</text>
</comment>
<dbReference type="SUPFAM" id="SSF52540">
    <property type="entry name" value="P-loop containing nucleoside triphosphate hydrolases"/>
    <property type="match status" value="1"/>
</dbReference>
<keyword evidence="2" id="KW-1185">Reference proteome</keyword>
<proteinExistence type="predicted"/>
<dbReference type="RefSeq" id="WP_377403483.1">
    <property type="nucleotide sequence ID" value="NZ_JBHTFQ010000005.1"/>
</dbReference>
<reference evidence="2" key="1">
    <citation type="journal article" date="2019" name="Int. J. Syst. Evol. Microbiol.">
        <title>The Global Catalogue of Microorganisms (GCM) 10K type strain sequencing project: providing services to taxonomists for standard genome sequencing and annotation.</title>
        <authorList>
            <consortium name="The Broad Institute Genomics Platform"/>
            <consortium name="The Broad Institute Genome Sequencing Center for Infectious Disease"/>
            <person name="Wu L."/>
            <person name="Ma J."/>
        </authorList>
    </citation>
    <scope>NUCLEOTIDE SEQUENCE [LARGE SCALE GENOMIC DNA]</scope>
    <source>
        <strain evidence="2">CGMCC 1.12750</strain>
    </source>
</reference>
<protein>
    <submittedName>
        <fullName evidence="1">Sulfotransferase family 2 domain-containing protein</fullName>
    </submittedName>
</protein>
<dbReference type="EMBL" id="JBHTFQ010000005">
    <property type="protein sequence ID" value="MFC7704794.1"/>
    <property type="molecule type" value="Genomic_DNA"/>
</dbReference>
<organism evidence="1 2">
    <name type="scientific">Plastorhodobacter daqingensis</name>
    <dbReference type="NCBI Taxonomy" id="1387281"/>
    <lineage>
        <taxon>Bacteria</taxon>
        <taxon>Pseudomonadati</taxon>
        <taxon>Pseudomonadota</taxon>
        <taxon>Alphaproteobacteria</taxon>
        <taxon>Rhodobacterales</taxon>
        <taxon>Paracoccaceae</taxon>
        <taxon>Plastorhodobacter</taxon>
    </lineage>
</organism>
<sequence length="260" mass="30107">MTLDTWKTTTLEAYLEAHQPPALTVFQHIPKTAGSSLVAEMNRHIGHYTPIEIDYNDPDPDVHQRVNKAVARFLDAWTPEETRCTSGHIFREQVEQILARVPDVGLFTFLRSPVARFVSDYRYQCTVDHPGHEDFLRRFPTIEHYLDATYEMNKMCRYLIGKDVAVEDGIAFVERNFHFVGIQEMYPMSFNILMRLQGVDALPTERVRQTKAIAQNEVALSDTLVEEILARNAKDAALYDHFHKLLLSRRDQWREMIGAN</sequence>
<accession>A0ABW2UJA8</accession>
<dbReference type="InterPro" id="IPR027417">
    <property type="entry name" value="P-loop_NTPase"/>
</dbReference>
<dbReference type="Pfam" id="PF03567">
    <property type="entry name" value="Sulfotransfer_2"/>
    <property type="match status" value="1"/>
</dbReference>